<dbReference type="PROSITE" id="PS50111">
    <property type="entry name" value="CHEMOTAXIS_TRANSDUC_2"/>
    <property type="match status" value="1"/>
</dbReference>
<dbReference type="SUPFAM" id="SSF55785">
    <property type="entry name" value="PYP-like sensor domain (PAS domain)"/>
    <property type="match status" value="1"/>
</dbReference>
<sequence>MRNNQPVTNREYALKGDDFLISRTNRRGRITYANPAFIEVSGFTREELIGAPHNIVRHPDMPEQAFENLWRTLKEGGTWIGLVKNRRKDGGYYWVRAHVTPIIEDGEIAGFVSVRLKADKGSIDAAEQAYTALREGRGGHLYLHRGEIRRRGVVAALRRWNPRSVSSRMTLLYLASAAPLLGAGVIGFLGRGEAAPLSTALMALAAVGLPLVALLFWATARSVLGPVREAGMFTLQIAAGNLAAKPPRRLSGEMGLLVMGLKLMRRSLGSIVGDVNRGIEVVTPAARDIAQGNEDLSSRSEQQAASLQQTASSMEEITATVGQNAENARQASGLSGEASRAVSESGEVMGQVVDTMGRITASSEKMAVIIGTIDSIAFQTNILALNASVEAARAGEHGRGFAVVAQEVRNLAGRSADAAKEIRDLIAGSGREIESGAELVRRAEAAIESVVTSVTRVNDIMGDISAASEEQSTGINQINQAVAQMDGVTRQNAERVQASARAAASLEAQVDSLTHSIAVFRLRGGAEQAPAKAADVRRLPASPPRPRSASTTQTLAG</sequence>
<feature type="region of interest" description="Disordered" evidence="5">
    <location>
        <begin position="530"/>
        <end position="557"/>
    </location>
</feature>
<feature type="compositionally biased region" description="Low complexity" evidence="5">
    <location>
        <begin position="300"/>
        <end position="313"/>
    </location>
</feature>
<dbReference type="PRINTS" id="PR00260">
    <property type="entry name" value="CHEMTRNSDUCR"/>
</dbReference>
<feature type="transmembrane region" description="Helical" evidence="6">
    <location>
        <begin position="171"/>
        <end position="189"/>
    </location>
</feature>
<evidence type="ECO:0000256" key="3">
    <source>
        <dbReference type="ARBA" id="ARBA00029447"/>
    </source>
</evidence>
<gene>
    <name evidence="11" type="ORF">ISO4_03098</name>
</gene>
<comment type="caution">
    <text evidence="11">The sequence shown here is derived from an EMBL/GenBank/DDBJ whole genome shotgun (WGS) entry which is preliminary data.</text>
</comment>
<keyword evidence="6" id="KW-0472">Membrane</keyword>
<dbReference type="InterPro" id="IPR013655">
    <property type="entry name" value="PAS_fold_3"/>
</dbReference>
<dbReference type="PROSITE" id="PS50885">
    <property type="entry name" value="HAMP"/>
    <property type="match status" value="1"/>
</dbReference>
<dbReference type="PANTHER" id="PTHR43531">
    <property type="entry name" value="PROTEIN ICFG"/>
    <property type="match status" value="1"/>
</dbReference>
<name>A0ABS0AK26_9GAMM</name>
<dbReference type="PANTHER" id="PTHR43531:SF14">
    <property type="entry name" value="METHYL-ACCEPTING CHEMOTAXIS PROTEIN I-RELATED"/>
    <property type="match status" value="1"/>
</dbReference>
<dbReference type="InterPro" id="IPR000727">
    <property type="entry name" value="T_SNARE_dom"/>
</dbReference>
<evidence type="ECO:0000256" key="4">
    <source>
        <dbReference type="PROSITE-ProRule" id="PRU00284"/>
    </source>
</evidence>
<evidence type="ECO:0000259" key="10">
    <source>
        <dbReference type="PROSITE" id="PS50885"/>
    </source>
</evidence>
<feature type="transmembrane region" description="Helical" evidence="6">
    <location>
        <begin position="195"/>
        <end position="218"/>
    </location>
</feature>
<dbReference type="InterPro" id="IPR003660">
    <property type="entry name" value="HAMP_dom"/>
</dbReference>
<feature type="domain" description="HAMP" evidence="10">
    <location>
        <begin position="221"/>
        <end position="273"/>
    </location>
</feature>
<proteinExistence type="inferred from homology"/>
<evidence type="ECO:0000259" key="8">
    <source>
        <dbReference type="PROSITE" id="PS50112"/>
    </source>
</evidence>
<dbReference type="InterPro" id="IPR035965">
    <property type="entry name" value="PAS-like_dom_sf"/>
</dbReference>
<evidence type="ECO:0000256" key="1">
    <source>
        <dbReference type="ARBA" id="ARBA00022481"/>
    </source>
</evidence>
<dbReference type="PROSITE" id="PS50112">
    <property type="entry name" value="PAS"/>
    <property type="match status" value="1"/>
</dbReference>
<dbReference type="Proteomes" id="UP000644441">
    <property type="component" value="Unassembled WGS sequence"/>
</dbReference>
<reference evidence="11 12" key="1">
    <citation type="submission" date="2012-09" db="EMBL/GenBank/DDBJ databases">
        <title>Genome Sequence of alkane-degrading Bacterium Alcanivorax venustensis ISO4.</title>
        <authorList>
            <person name="Lai Q."/>
            <person name="Shao Z."/>
        </authorList>
    </citation>
    <scope>NUCLEOTIDE SEQUENCE [LARGE SCALE GENOMIC DNA]</scope>
    <source>
        <strain evidence="11 12">ISO4</strain>
    </source>
</reference>
<feature type="domain" description="Methyl-accepting transducer" evidence="7">
    <location>
        <begin position="278"/>
        <end position="507"/>
    </location>
</feature>
<dbReference type="PROSITE" id="PS50192">
    <property type="entry name" value="T_SNARE"/>
    <property type="match status" value="1"/>
</dbReference>
<protein>
    <submittedName>
        <fullName evidence="11">Aerotaxis receptor Aer</fullName>
    </submittedName>
</protein>
<keyword evidence="11" id="KW-0675">Receptor</keyword>
<dbReference type="InterPro" id="IPR004090">
    <property type="entry name" value="Chemotax_Me-accpt_rcpt"/>
</dbReference>
<evidence type="ECO:0000259" key="7">
    <source>
        <dbReference type="PROSITE" id="PS50111"/>
    </source>
</evidence>
<evidence type="ECO:0000256" key="6">
    <source>
        <dbReference type="SAM" id="Phobius"/>
    </source>
</evidence>
<keyword evidence="1" id="KW-0488">Methylation</keyword>
<evidence type="ECO:0000313" key="12">
    <source>
        <dbReference type="Proteomes" id="UP000644441"/>
    </source>
</evidence>
<dbReference type="Gene3D" id="3.30.450.20">
    <property type="entry name" value="PAS domain"/>
    <property type="match status" value="1"/>
</dbReference>
<dbReference type="EMBL" id="ARXR01000048">
    <property type="protein sequence ID" value="MBF5054496.1"/>
    <property type="molecule type" value="Genomic_DNA"/>
</dbReference>
<keyword evidence="6" id="KW-0812">Transmembrane</keyword>
<keyword evidence="2 4" id="KW-0807">Transducer</keyword>
<dbReference type="InterPro" id="IPR004089">
    <property type="entry name" value="MCPsignal_dom"/>
</dbReference>
<dbReference type="SMART" id="SM00091">
    <property type="entry name" value="PAS"/>
    <property type="match status" value="1"/>
</dbReference>
<dbReference type="SUPFAM" id="SSF58104">
    <property type="entry name" value="Methyl-accepting chemotaxis protein (MCP) signaling domain"/>
    <property type="match status" value="1"/>
</dbReference>
<dbReference type="Gene3D" id="1.10.287.950">
    <property type="entry name" value="Methyl-accepting chemotaxis protein"/>
    <property type="match status" value="1"/>
</dbReference>
<keyword evidence="12" id="KW-1185">Reference proteome</keyword>
<feature type="domain" description="T-SNARE coiled-coil homology" evidence="9">
    <location>
        <begin position="437"/>
        <end position="499"/>
    </location>
</feature>
<evidence type="ECO:0000313" key="11">
    <source>
        <dbReference type="EMBL" id="MBF5054496.1"/>
    </source>
</evidence>
<feature type="domain" description="PAS" evidence="8">
    <location>
        <begin position="25"/>
        <end position="76"/>
    </location>
</feature>
<accession>A0ABS0AK26</accession>
<dbReference type="CDD" id="cd11386">
    <property type="entry name" value="MCP_signal"/>
    <property type="match status" value="1"/>
</dbReference>
<evidence type="ECO:0000256" key="2">
    <source>
        <dbReference type="ARBA" id="ARBA00023224"/>
    </source>
</evidence>
<dbReference type="RefSeq" id="WP_194856834.1">
    <property type="nucleotide sequence ID" value="NZ_ARXR01000048.1"/>
</dbReference>
<dbReference type="SMART" id="SM00283">
    <property type="entry name" value="MA"/>
    <property type="match status" value="1"/>
</dbReference>
<keyword evidence="6" id="KW-1133">Transmembrane helix</keyword>
<dbReference type="NCBIfam" id="TIGR00229">
    <property type="entry name" value="sensory_box"/>
    <property type="match status" value="1"/>
</dbReference>
<comment type="similarity">
    <text evidence="3">Belongs to the methyl-accepting chemotaxis (MCP) protein family.</text>
</comment>
<dbReference type="InterPro" id="IPR051310">
    <property type="entry name" value="MCP_chemotaxis"/>
</dbReference>
<evidence type="ECO:0000259" key="9">
    <source>
        <dbReference type="PROSITE" id="PS50192"/>
    </source>
</evidence>
<dbReference type="CDD" id="cd00130">
    <property type="entry name" value="PAS"/>
    <property type="match status" value="1"/>
</dbReference>
<dbReference type="Pfam" id="PF08447">
    <property type="entry name" value="PAS_3"/>
    <property type="match status" value="1"/>
</dbReference>
<evidence type="ECO:0000256" key="5">
    <source>
        <dbReference type="SAM" id="MobiDB-lite"/>
    </source>
</evidence>
<dbReference type="Pfam" id="PF00015">
    <property type="entry name" value="MCPsignal"/>
    <property type="match status" value="1"/>
</dbReference>
<organism evidence="11 12">
    <name type="scientific">Alloalcanivorax venustensis ISO4</name>
    <dbReference type="NCBI Taxonomy" id="1177184"/>
    <lineage>
        <taxon>Bacteria</taxon>
        <taxon>Pseudomonadati</taxon>
        <taxon>Pseudomonadota</taxon>
        <taxon>Gammaproteobacteria</taxon>
        <taxon>Oceanospirillales</taxon>
        <taxon>Alcanivoracaceae</taxon>
        <taxon>Alloalcanivorax</taxon>
    </lineage>
</organism>
<dbReference type="InterPro" id="IPR000014">
    <property type="entry name" value="PAS"/>
</dbReference>
<feature type="region of interest" description="Disordered" evidence="5">
    <location>
        <begin position="292"/>
        <end position="313"/>
    </location>
</feature>